<evidence type="ECO:0000256" key="3">
    <source>
        <dbReference type="ARBA" id="ARBA00020902"/>
    </source>
</evidence>
<comment type="catalytic activity">
    <reaction evidence="9">
        <text>a lipid X + a UDP-2-N,3-O-bis[(3R)-3-hydroxyacyl]-alpha-D-glucosamine = a lipid A disaccharide + UDP + H(+)</text>
        <dbReference type="Rhea" id="RHEA:67828"/>
        <dbReference type="ChEBI" id="CHEBI:15378"/>
        <dbReference type="ChEBI" id="CHEBI:58223"/>
        <dbReference type="ChEBI" id="CHEBI:137748"/>
        <dbReference type="ChEBI" id="CHEBI:176338"/>
        <dbReference type="ChEBI" id="CHEBI:176343"/>
        <dbReference type="EC" id="2.4.1.182"/>
    </reaction>
</comment>
<evidence type="ECO:0000256" key="9">
    <source>
        <dbReference type="ARBA" id="ARBA00048975"/>
    </source>
</evidence>
<sequence>MDMSRSIFFSVGEPSGDQHAARLADALRQADPSVHLRGFGGPAMAAAGCHLDLDLTRHAVVGLLEVLPKLRDFFRFADEAEQVFRDSSVDAVVLVDFPGFNWHIAKRAKRYGIPVYYYCPPQLWAWGGWRVAKMRRLVDHVLAVLPIEEDYFQTAGIPTTLVGHPFFDAVAEKPLDPMVMAGLRRIAKDDRGAVAVLPGSRSHEVHRNFPIQLAAIRRLHQMHPDAHFMVAAYRNDQCLWCRDQLSDSDRDLPIHFFVGATSEIIQFSRCAMMVSGSVSLELMARQTPAAVTYRIGRLLHEFGKRVVNINSITLPNLMSERNLYPEMISVGPIEPAVDFLTESIDAMLGDEFYFRRLKADLAELRNRVALPGATKRAAEFLSEQITSDVRSGDQTHQFGDAVGTVGSVTERSRRVPASDRRAA</sequence>
<keyword evidence="13" id="KW-1185">Reference proteome</keyword>
<evidence type="ECO:0000256" key="11">
    <source>
        <dbReference type="SAM" id="MobiDB-lite"/>
    </source>
</evidence>
<evidence type="ECO:0000256" key="1">
    <source>
        <dbReference type="ARBA" id="ARBA00002056"/>
    </source>
</evidence>
<feature type="compositionally biased region" description="Basic and acidic residues" evidence="11">
    <location>
        <begin position="410"/>
        <end position="423"/>
    </location>
</feature>
<gene>
    <name evidence="12" type="ORF">Pan14r_46300</name>
</gene>
<comment type="caution">
    <text evidence="12">The sequence shown here is derived from an EMBL/GenBank/DDBJ whole genome shotgun (WGS) entry which is preliminary data.</text>
</comment>
<keyword evidence="5" id="KW-0441">Lipid A biosynthesis</keyword>
<dbReference type="GO" id="GO:0009245">
    <property type="term" value="P:lipid A biosynthetic process"/>
    <property type="evidence" value="ECO:0007669"/>
    <property type="project" value="UniProtKB-UniRule"/>
</dbReference>
<dbReference type="Pfam" id="PF02684">
    <property type="entry name" value="LpxB"/>
    <property type="match status" value="1"/>
</dbReference>
<accession>A0A5C5YAA4</accession>
<dbReference type="AlphaFoldDB" id="A0A5C5YAA4"/>
<dbReference type="EC" id="2.4.1.182" evidence="2 10"/>
<evidence type="ECO:0000256" key="8">
    <source>
        <dbReference type="ARBA" id="ARBA00023098"/>
    </source>
</evidence>
<protein>
    <recommendedName>
        <fullName evidence="3 10">Lipid-A-disaccharide synthase</fullName>
        <ecNumber evidence="2 10">2.4.1.182</ecNumber>
    </recommendedName>
</protein>
<dbReference type="GO" id="GO:0005543">
    <property type="term" value="F:phospholipid binding"/>
    <property type="evidence" value="ECO:0007669"/>
    <property type="project" value="TreeGrafter"/>
</dbReference>
<organism evidence="12 13">
    <name type="scientific">Crateriforma conspicua</name>
    <dbReference type="NCBI Taxonomy" id="2527996"/>
    <lineage>
        <taxon>Bacteria</taxon>
        <taxon>Pseudomonadati</taxon>
        <taxon>Planctomycetota</taxon>
        <taxon>Planctomycetia</taxon>
        <taxon>Planctomycetales</taxon>
        <taxon>Planctomycetaceae</taxon>
        <taxon>Crateriforma</taxon>
    </lineage>
</organism>
<dbReference type="GO" id="GO:0008915">
    <property type="term" value="F:lipid-A-disaccharide synthase activity"/>
    <property type="evidence" value="ECO:0007669"/>
    <property type="project" value="UniProtKB-UniRule"/>
</dbReference>
<evidence type="ECO:0000313" key="13">
    <source>
        <dbReference type="Proteomes" id="UP000317238"/>
    </source>
</evidence>
<evidence type="ECO:0000256" key="6">
    <source>
        <dbReference type="ARBA" id="ARBA00022676"/>
    </source>
</evidence>
<dbReference type="EMBL" id="SJPL01000001">
    <property type="protein sequence ID" value="TWT72310.1"/>
    <property type="molecule type" value="Genomic_DNA"/>
</dbReference>
<dbReference type="PANTHER" id="PTHR30372:SF4">
    <property type="entry name" value="LIPID-A-DISACCHARIDE SYNTHASE, MITOCHONDRIAL-RELATED"/>
    <property type="match status" value="1"/>
</dbReference>
<evidence type="ECO:0000256" key="5">
    <source>
        <dbReference type="ARBA" id="ARBA00022556"/>
    </source>
</evidence>
<evidence type="ECO:0000256" key="4">
    <source>
        <dbReference type="ARBA" id="ARBA00022516"/>
    </source>
</evidence>
<evidence type="ECO:0000256" key="10">
    <source>
        <dbReference type="NCBIfam" id="TIGR00215"/>
    </source>
</evidence>
<evidence type="ECO:0000256" key="7">
    <source>
        <dbReference type="ARBA" id="ARBA00022679"/>
    </source>
</evidence>
<dbReference type="SUPFAM" id="SSF53756">
    <property type="entry name" value="UDP-Glycosyltransferase/glycogen phosphorylase"/>
    <property type="match status" value="1"/>
</dbReference>
<reference evidence="12 13" key="1">
    <citation type="submission" date="2019-02" db="EMBL/GenBank/DDBJ databases">
        <title>Deep-cultivation of Planctomycetes and their phenomic and genomic characterization uncovers novel biology.</title>
        <authorList>
            <person name="Wiegand S."/>
            <person name="Jogler M."/>
            <person name="Boedeker C."/>
            <person name="Pinto D."/>
            <person name="Vollmers J."/>
            <person name="Rivas-Marin E."/>
            <person name="Kohn T."/>
            <person name="Peeters S.H."/>
            <person name="Heuer A."/>
            <person name="Rast P."/>
            <person name="Oberbeckmann S."/>
            <person name="Bunk B."/>
            <person name="Jeske O."/>
            <person name="Meyerdierks A."/>
            <person name="Storesund J.E."/>
            <person name="Kallscheuer N."/>
            <person name="Luecker S."/>
            <person name="Lage O.M."/>
            <person name="Pohl T."/>
            <person name="Merkel B.J."/>
            <person name="Hornburger P."/>
            <person name="Mueller R.-W."/>
            <person name="Bruemmer F."/>
            <person name="Labrenz M."/>
            <person name="Spormann A.M."/>
            <person name="Op Den Camp H."/>
            <person name="Overmann J."/>
            <person name="Amann R."/>
            <person name="Jetten M.S.M."/>
            <person name="Mascher T."/>
            <person name="Medema M.H."/>
            <person name="Devos D.P."/>
            <person name="Kaster A.-K."/>
            <person name="Ovreas L."/>
            <person name="Rohde M."/>
            <person name="Galperin M.Y."/>
            <person name="Jogler C."/>
        </authorList>
    </citation>
    <scope>NUCLEOTIDE SEQUENCE [LARGE SCALE GENOMIC DNA]</scope>
    <source>
        <strain evidence="12 13">Pan14r</strain>
    </source>
</reference>
<keyword evidence="7 12" id="KW-0808">Transferase</keyword>
<dbReference type="InterPro" id="IPR003835">
    <property type="entry name" value="Glyco_trans_19"/>
</dbReference>
<keyword evidence="4" id="KW-0444">Lipid biosynthesis</keyword>
<comment type="function">
    <text evidence="1">Condensation of UDP-2,3-diacylglucosamine and 2,3-diacylglucosamine-1-phosphate to form lipid A disaccharide, a precursor of lipid A, a phosphorylated glycolipid that anchors the lipopolysaccharide to the outer membrane of the cell.</text>
</comment>
<dbReference type="PANTHER" id="PTHR30372">
    <property type="entry name" value="LIPID-A-DISACCHARIDE SYNTHASE"/>
    <property type="match status" value="1"/>
</dbReference>
<evidence type="ECO:0000313" key="12">
    <source>
        <dbReference type="EMBL" id="TWT72310.1"/>
    </source>
</evidence>
<dbReference type="NCBIfam" id="TIGR00215">
    <property type="entry name" value="lpxB"/>
    <property type="match status" value="1"/>
</dbReference>
<dbReference type="Proteomes" id="UP000317238">
    <property type="component" value="Unassembled WGS sequence"/>
</dbReference>
<dbReference type="GO" id="GO:0016020">
    <property type="term" value="C:membrane"/>
    <property type="evidence" value="ECO:0007669"/>
    <property type="project" value="GOC"/>
</dbReference>
<name>A0A5C5YAA4_9PLAN</name>
<keyword evidence="8" id="KW-0443">Lipid metabolism</keyword>
<keyword evidence="6 12" id="KW-0328">Glycosyltransferase</keyword>
<proteinExistence type="predicted"/>
<feature type="region of interest" description="Disordered" evidence="11">
    <location>
        <begin position="391"/>
        <end position="423"/>
    </location>
</feature>
<evidence type="ECO:0000256" key="2">
    <source>
        <dbReference type="ARBA" id="ARBA00012687"/>
    </source>
</evidence>